<evidence type="ECO:0000313" key="2">
    <source>
        <dbReference type="Proteomes" id="UP000588277"/>
    </source>
</evidence>
<dbReference type="Proteomes" id="UP000588277">
    <property type="component" value="Unassembled WGS sequence"/>
</dbReference>
<sequence>MTGNPRQRNGWRRDPLSFANCRLVHRRCNRLKSDGTDAHARALLDREPQPPLTSLPFATLGL</sequence>
<keyword evidence="1" id="KW-0540">Nuclease</keyword>
<reference evidence="1 2" key="1">
    <citation type="submission" date="2020-02" db="EMBL/GenBank/DDBJ databases">
        <title>Characterization of phylogenetic diversity of novel bifidobacterial species isolated in Czech ZOOs.</title>
        <authorList>
            <person name="Lugli G.A."/>
            <person name="Vera N.B."/>
            <person name="Ventura M."/>
        </authorList>
    </citation>
    <scope>NUCLEOTIDE SEQUENCE [LARGE SCALE GENOMIC DNA]</scope>
    <source>
        <strain evidence="1 2">DSM 109958</strain>
    </source>
</reference>
<dbReference type="GO" id="GO:0004519">
    <property type="term" value="F:endonuclease activity"/>
    <property type="evidence" value="ECO:0007669"/>
    <property type="project" value="UniProtKB-KW"/>
</dbReference>
<proteinExistence type="predicted"/>
<keyword evidence="1" id="KW-0378">Hydrolase</keyword>
<organism evidence="1 2">
    <name type="scientific">Bifidobacterium moraviense</name>
    <dbReference type="NCBI Taxonomy" id="2675323"/>
    <lineage>
        <taxon>Bacteria</taxon>
        <taxon>Bacillati</taxon>
        <taxon>Actinomycetota</taxon>
        <taxon>Actinomycetes</taxon>
        <taxon>Bifidobacteriales</taxon>
        <taxon>Bifidobacteriaceae</taxon>
        <taxon>Bifidobacterium</taxon>
    </lineage>
</organism>
<protein>
    <submittedName>
        <fullName evidence="1">Endonuclease</fullName>
    </submittedName>
</protein>
<dbReference type="AlphaFoldDB" id="A0A7Y0F3P9"/>
<gene>
    <name evidence="1" type="ORF">G1C96_1913</name>
</gene>
<dbReference type="RefSeq" id="WP_169276397.1">
    <property type="nucleotide sequence ID" value="NZ_JAAIIH010000023.1"/>
</dbReference>
<name>A0A7Y0F3P9_9BIFI</name>
<keyword evidence="1" id="KW-0255">Endonuclease</keyword>
<evidence type="ECO:0000313" key="1">
    <source>
        <dbReference type="EMBL" id="NMN01324.1"/>
    </source>
</evidence>
<comment type="caution">
    <text evidence="1">The sequence shown here is derived from an EMBL/GenBank/DDBJ whole genome shotgun (WGS) entry which is preliminary data.</text>
</comment>
<keyword evidence="2" id="KW-1185">Reference proteome</keyword>
<accession>A0A7Y0F3P9</accession>
<dbReference type="EMBL" id="JAAIIH010000023">
    <property type="protein sequence ID" value="NMN01324.1"/>
    <property type="molecule type" value="Genomic_DNA"/>
</dbReference>